<comment type="caution">
    <text evidence="4">The sequence shown here is derived from an EMBL/GenBank/DDBJ whole genome shotgun (WGS) entry which is preliminary data.</text>
</comment>
<evidence type="ECO:0008006" key="6">
    <source>
        <dbReference type="Google" id="ProtNLM"/>
    </source>
</evidence>
<keyword evidence="2" id="KW-0472">Membrane</keyword>
<keyword evidence="3" id="KW-0998">Cell outer membrane</keyword>
<dbReference type="AlphaFoldDB" id="A0A7V8JLE8"/>
<evidence type="ECO:0000256" key="1">
    <source>
        <dbReference type="ARBA" id="ARBA00004442"/>
    </source>
</evidence>
<sequence>MGYRINELAALLLTVNNLTDEMPPIDRTNGSWPYYDQGVYNAFGRSAFLELSLDFK</sequence>
<dbReference type="Proteomes" id="UP000487117">
    <property type="component" value="Unassembled WGS sequence"/>
</dbReference>
<dbReference type="GO" id="GO:0009279">
    <property type="term" value="C:cell outer membrane"/>
    <property type="evidence" value="ECO:0007669"/>
    <property type="project" value="UniProtKB-SubCell"/>
</dbReference>
<dbReference type="Gene3D" id="2.40.170.20">
    <property type="entry name" value="TonB-dependent receptor, beta-barrel domain"/>
    <property type="match status" value="1"/>
</dbReference>
<evidence type="ECO:0000313" key="4">
    <source>
        <dbReference type="EMBL" id="KAF1014732.1"/>
    </source>
</evidence>
<gene>
    <name evidence="4" type="ORF">GAK31_02219</name>
</gene>
<evidence type="ECO:0000256" key="3">
    <source>
        <dbReference type="ARBA" id="ARBA00023237"/>
    </source>
</evidence>
<dbReference type="InterPro" id="IPR036942">
    <property type="entry name" value="Beta-barrel_TonB_sf"/>
</dbReference>
<evidence type="ECO:0000313" key="5">
    <source>
        <dbReference type="Proteomes" id="UP000487117"/>
    </source>
</evidence>
<dbReference type="EMBL" id="WNDS01000003">
    <property type="protein sequence ID" value="KAF1014732.1"/>
    <property type="molecule type" value="Genomic_DNA"/>
</dbReference>
<organism evidence="4 5">
    <name type="scientific">Stenotrophomonas maltophilia</name>
    <name type="common">Pseudomonas maltophilia</name>
    <name type="synonym">Xanthomonas maltophilia</name>
    <dbReference type="NCBI Taxonomy" id="40324"/>
    <lineage>
        <taxon>Bacteria</taxon>
        <taxon>Pseudomonadati</taxon>
        <taxon>Pseudomonadota</taxon>
        <taxon>Gammaproteobacteria</taxon>
        <taxon>Lysobacterales</taxon>
        <taxon>Lysobacteraceae</taxon>
        <taxon>Stenotrophomonas</taxon>
        <taxon>Stenotrophomonas maltophilia group</taxon>
    </lineage>
</organism>
<accession>A0A7V8JLE8</accession>
<reference evidence="5" key="1">
    <citation type="journal article" date="2020" name="MBio">
        <title>Horizontal gene transfer to a defensive symbiont with a reduced genome amongst a multipartite beetle microbiome.</title>
        <authorList>
            <person name="Waterworth S.C."/>
            <person name="Florez L.V."/>
            <person name="Rees E.R."/>
            <person name="Hertweck C."/>
            <person name="Kaltenpoth M."/>
            <person name="Kwan J.C."/>
        </authorList>
    </citation>
    <scope>NUCLEOTIDE SEQUENCE [LARGE SCALE GENOMIC DNA]</scope>
</reference>
<evidence type="ECO:0000256" key="2">
    <source>
        <dbReference type="ARBA" id="ARBA00023136"/>
    </source>
</evidence>
<protein>
    <recommendedName>
        <fullName evidence="6">TonB-dependent receptor</fullName>
    </recommendedName>
</protein>
<comment type="subcellular location">
    <subcellularLocation>
        <location evidence="1">Cell outer membrane</location>
    </subcellularLocation>
</comment>
<proteinExistence type="predicted"/>
<name>A0A7V8JLE8_STEMA</name>